<sequence length="481" mass="54902">MRAILFLLITSYVFAESNFDFSKKFSGTFNGKKLEYTAKVYEKVIFERDDSTKPLASFVVTEYSVDNQKNRPVMFSFNGGPGSASLWLHMGVLGPKVVKVPSDASDDGSPPYNLINNKLSPLDKADLVFIDPIGTGYSRPLGEHEGKEFWGVKQDAVVIAEFIRRWINDNKRWNSPRYILGESYGGIRGPLLVSELRSGVLTNIEVNGLLLVSPAADMQYIRFAPGNNSPHYGYLPTYAVTAYYHGKVDTDLTLLEFYENSKKFSLEKYGPALLKGTRISQKEYDEIAKEYSFYTGLSEEFVRNSDLRVEASDFRKELLRDEGFSVGRADSRYKMKDYVAAGQYPDTDASMEGFSSAYVSALHTWFSEIGVETVMLYQSSDRDLYNNWDWNSTQDQKWPRYVNPTPHIGYAQRGNEEFKVYVSCGIYDLATPCFTAENFLYDNGVDMERVIFSEFEAGHMMYNHQPSFDRFLKEVNNFLKE</sequence>
<dbReference type="InterPro" id="IPR001563">
    <property type="entry name" value="Peptidase_S10"/>
</dbReference>
<keyword evidence="3 6" id="KW-0732">Signal</keyword>
<dbReference type="PANTHER" id="PTHR11802">
    <property type="entry name" value="SERINE PROTEASE FAMILY S10 SERINE CARBOXYPEPTIDASE"/>
    <property type="match status" value="1"/>
</dbReference>
<dbReference type="Gene3D" id="3.40.50.1820">
    <property type="entry name" value="alpha/beta hydrolase"/>
    <property type="match status" value="1"/>
</dbReference>
<dbReference type="InterPro" id="IPR018202">
    <property type="entry name" value="Ser_caboxypep_ser_AS"/>
</dbReference>
<reference evidence="7" key="1">
    <citation type="submission" date="2022-05" db="EMBL/GenBank/DDBJ databases">
        <title>Single-amplified genomics reveal most streamlined microbe among free-living bacteria.</title>
        <authorList>
            <person name="Roda-Garcia J."/>
            <person name="Haro-Moreno J.M."/>
            <person name="Rodriguez-Valera F."/>
            <person name="Almagro-Moreno S."/>
            <person name="Lopez-Perez M."/>
        </authorList>
    </citation>
    <scope>NUCLEOTIDE SEQUENCE</scope>
    <source>
        <strain evidence="7">TMED112-D2-2</strain>
    </source>
</reference>
<evidence type="ECO:0000313" key="7">
    <source>
        <dbReference type="EMBL" id="URQ63322.1"/>
    </source>
</evidence>
<feature type="chain" id="PRO_5040449109" evidence="6">
    <location>
        <begin position="16"/>
        <end position="481"/>
    </location>
</feature>
<protein>
    <submittedName>
        <fullName evidence="7">Peptidase S10</fullName>
    </submittedName>
</protein>
<dbReference type="SUPFAM" id="SSF53474">
    <property type="entry name" value="alpha/beta-Hydrolases"/>
    <property type="match status" value="1"/>
</dbReference>
<accession>A0A9Q8U2Y0</accession>
<dbReference type="GO" id="GO:0004185">
    <property type="term" value="F:serine-type carboxypeptidase activity"/>
    <property type="evidence" value="ECO:0007669"/>
    <property type="project" value="InterPro"/>
</dbReference>
<organism evidence="7 8">
    <name type="scientific">SAR86 cluster bacterium</name>
    <dbReference type="NCBI Taxonomy" id="2030880"/>
    <lineage>
        <taxon>Bacteria</taxon>
        <taxon>Pseudomonadati</taxon>
        <taxon>Pseudomonadota</taxon>
        <taxon>Gammaproteobacteria</taxon>
        <taxon>SAR86 cluster</taxon>
    </lineage>
</organism>
<dbReference type="Pfam" id="PF00450">
    <property type="entry name" value="Peptidase_S10"/>
    <property type="match status" value="1"/>
</dbReference>
<proteinExistence type="predicted"/>
<dbReference type="EMBL" id="CP097966">
    <property type="protein sequence ID" value="URQ63322.1"/>
    <property type="molecule type" value="Genomic_DNA"/>
</dbReference>
<name>A0A9Q8U2Y0_9GAMM</name>
<dbReference type="InterPro" id="IPR029058">
    <property type="entry name" value="AB_hydrolase_fold"/>
</dbReference>
<keyword evidence="1" id="KW-0121">Carboxypeptidase</keyword>
<evidence type="ECO:0000256" key="6">
    <source>
        <dbReference type="SAM" id="SignalP"/>
    </source>
</evidence>
<feature type="signal peptide" evidence="6">
    <location>
        <begin position="1"/>
        <end position="15"/>
    </location>
</feature>
<dbReference type="PROSITE" id="PS00131">
    <property type="entry name" value="CARBOXYPEPT_SER_SER"/>
    <property type="match status" value="1"/>
</dbReference>
<gene>
    <name evidence="7" type="ORF">M9B40_00730</name>
</gene>
<keyword evidence="2" id="KW-0645">Protease</keyword>
<dbReference type="AlphaFoldDB" id="A0A9Q8U2Y0"/>
<evidence type="ECO:0000256" key="3">
    <source>
        <dbReference type="ARBA" id="ARBA00022729"/>
    </source>
</evidence>
<evidence type="ECO:0000313" key="8">
    <source>
        <dbReference type="Proteomes" id="UP001056381"/>
    </source>
</evidence>
<evidence type="ECO:0000256" key="5">
    <source>
        <dbReference type="ARBA" id="ARBA00023180"/>
    </source>
</evidence>
<dbReference type="PANTHER" id="PTHR11802:SF3">
    <property type="entry name" value="RETINOID-INDUCIBLE SERINE CARBOXYPEPTIDASE"/>
    <property type="match status" value="1"/>
</dbReference>
<evidence type="ECO:0000256" key="1">
    <source>
        <dbReference type="ARBA" id="ARBA00022645"/>
    </source>
</evidence>
<dbReference type="GO" id="GO:0006508">
    <property type="term" value="P:proteolysis"/>
    <property type="evidence" value="ECO:0007669"/>
    <property type="project" value="UniProtKB-KW"/>
</dbReference>
<keyword evidence="4" id="KW-0378">Hydrolase</keyword>
<evidence type="ECO:0000256" key="4">
    <source>
        <dbReference type="ARBA" id="ARBA00022801"/>
    </source>
</evidence>
<keyword evidence="5" id="KW-0325">Glycoprotein</keyword>
<dbReference type="Proteomes" id="UP001056381">
    <property type="component" value="Chromosome"/>
</dbReference>
<evidence type="ECO:0000256" key="2">
    <source>
        <dbReference type="ARBA" id="ARBA00022670"/>
    </source>
</evidence>
<keyword evidence="8" id="KW-1185">Reference proteome</keyword>